<dbReference type="PIRSF" id="PIRSF006806">
    <property type="entry name" value="FTHF_cligase"/>
    <property type="match status" value="1"/>
</dbReference>
<dbReference type="InterPro" id="IPR037171">
    <property type="entry name" value="NagB/RpiA_transferase-like"/>
</dbReference>
<evidence type="ECO:0000256" key="4">
    <source>
        <dbReference type="PIRSR" id="PIRSR006806-1"/>
    </source>
</evidence>
<dbReference type="GO" id="GO:0046872">
    <property type="term" value="F:metal ion binding"/>
    <property type="evidence" value="ECO:0007669"/>
    <property type="project" value="UniProtKB-KW"/>
</dbReference>
<feature type="binding site" evidence="4">
    <location>
        <begin position="138"/>
        <end position="146"/>
    </location>
    <ligand>
        <name>ATP</name>
        <dbReference type="ChEBI" id="CHEBI:30616"/>
    </ligand>
</feature>
<evidence type="ECO:0000313" key="6">
    <source>
        <dbReference type="EMBL" id="ACF46079.1"/>
    </source>
</evidence>
<comment type="catalytic activity">
    <reaction evidence="5">
        <text>(6S)-5-formyl-5,6,7,8-tetrahydrofolate + ATP = (6R)-5,10-methenyltetrahydrofolate + ADP + phosphate</text>
        <dbReference type="Rhea" id="RHEA:10488"/>
        <dbReference type="ChEBI" id="CHEBI:30616"/>
        <dbReference type="ChEBI" id="CHEBI:43474"/>
        <dbReference type="ChEBI" id="CHEBI:57455"/>
        <dbReference type="ChEBI" id="CHEBI:57457"/>
        <dbReference type="ChEBI" id="CHEBI:456216"/>
        <dbReference type="EC" id="6.3.3.2"/>
    </reaction>
</comment>
<dbReference type="HOGENOM" id="CLU_066245_2_2_10"/>
<reference evidence="6" key="1">
    <citation type="submission" date="2008-06" db="EMBL/GenBank/DDBJ databases">
        <title>Complete sequence of chromosome of Prosthecochloris aestuarii DSM 271.</title>
        <authorList>
            <consortium name="US DOE Joint Genome Institute"/>
            <person name="Lucas S."/>
            <person name="Copeland A."/>
            <person name="Lapidus A."/>
            <person name="Glavina del Rio T."/>
            <person name="Dalin E."/>
            <person name="Tice H."/>
            <person name="Bruce D."/>
            <person name="Goodwin L."/>
            <person name="Pitluck S."/>
            <person name="Schmutz J."/>
            <person name="Larimer F."/>
            <person name="Land M."/>
            <person name="Hauser L."/>
            <person name="Kyrpides N."/>
            <person name="Anderson I."/>
            <person name="Liu Z."/>
            <person name="Li T."/>
            <person name="Zhao F."/>
            <person name="Overmann J."/>
            <person name="Bryant D.A."/>
            <person name="Richardson P."/>
        </authorList>
    </citation>
    <scope>NUCLEOTIDE SEQUENCE [LARGE SCALE GENOMIC DNA]</scope>
    <source>
        <strain evidence="6">DSM 271</strain>
    </source>
</reference>
<keyword evidence="7" id="KW-1185">Reference proteome</keyword>
<dbReference type="SUPFAM" id="SSF100950">
    <property type="entry name" value="NagB/RpiA/CoA transferase-like"/>
    <property type="match status" value="1"/>
</dbReference>
<dbReference type="PANTHER" id="PTHR23407">
    <property type="entry name" value="ATPASE INHIBITOR/5-FORMYLTETRAHYDROFOLATE CYCLO-LIGASE"/>
    <property type="match status" value="1"/>
</dbReference>
<evidence type="ECO:0000256" key="2">
    <source>
        <dbReference type="ARBA" id="ARBA00022741"/>
    </source>
</evidence>
<comment type="cofactor">
    <cofactor evidence="5">
        <name>Mg(2+)</name>
        <dbReference type="ChEBI" id="CHEBI:18420"/>
    </cofactor>
</comment>
<evidence type="ECO:0000256" key="1">
    <source>
        <dbReference type="ARBA" id="ARBA00010638"/>
    </source>
</evidence>
<dbReference type="InterPro" id="IPR002698">
    <property type="entry name" value="FTHF_cligase"/>
</dbReference>
<dbReference type="InterPro" id="IPR024185">
    <property type="entry name" value="FTHF_cligase-like_sf"/>
</dbReference>
<dbReference type="GO" id="GO:0009396">
    <property type="term" value="P:folic acid-containing compound biosynthetic process"/>
    <property type="evidence" value="ECO:0007669"/>
    <property type="project" value="TreeGrafter"/>
</dbReference>
<comment type="similarity">
    <text evidence="1 5">Belongs to the 5-formyltetrahydrofolate cyclo-ligase family.</text>
</comment>
<keyword evidence="3 4" id="KW-0067">ATP-binding</keyword>
<organism evidence="6 7">
    <name type="scientific">Prosthecochloris aestuarii (strain DSM 271 / SK 413)</name>
    <dbReference type="NCBI Taxonomy" id="290512"/>
    <lineage>
        <taxon>Bacteria</taxon>
        <taxon>Pseudomonadati</taxon>
        <taxon>Chlorobiota</taxon>
        <taxon>Chlorobiia</taxon>
        <taxon>Chlorobiales</taxon>
        <taxon>Chlorobiaceae</taxon>
        <taxon>Prosthecochloris</taxon>
    </lineage>
</organism>
<dbReference type="AlphaFoldDB" id="B4S7P2"/>
<feature type="binding site" evidence="4">
    <location>
        <position position="57"/>
    </location>
    <ligand>
        <name>substrate</name>
    </ligand>
</feature>
<sequence>MRADRDWTTEKSAVRRRMIALRSALSRHDWELRSRALTAKLLCLDSVVRAEQVMIYLPFVARREVDTSMFMSWLEAEQKTVSVPVVKGKDLVASRFHVGDRIVSGCFGQPEPAIVRPLPVVADVIIVPLVAADRSGTRIGYGAGCYDRFFAALQKRGFTPHAVGICFSFQVLDTLPFDPWDRKLDCIVTEQEVISIQ</sequence>
<proteinExistence type="inferred from homology"/>
<dbReference type="EC" id="6.3.3.2" evidence="5"/>
<dbReference type="RefSeq" id="WP_012505616.1">
    <property type="nucleotide sequence ID" value="NC_011059.1"/>
</dbReference>
<accession>B4S7P2</accession>
<dbReference type="Pfam" id="PF01812">
    <property type="entry name" value="5-FTHF_cyc-lig"/>
    <property type="match status" value="1"/>
</dbReference>
<keyword evidence="5" id="KW-0460">Magnesium</keyword>
<dbReference type="KEGG" id="paa:Paes_1040"/>
<evidence type="ECO:0000313" key="7">
    <source>
        <dbReference type="Proteomes" id="UP000002725"/>
    </source>
</evidence>
<dbReference type="Gene3D" id="3.40.50.10420">
    <property type="entry name" value="NagB/RpiA/CoA transferase-like"/>
    <property type="match status" value="1"/>
</dbReference>
<dbReference type="PANTHER" id="PTHR23407:SF1">
    <property type="entry name" value="5-FORMYLTETRAHYDROFOLATE CYCLO-LIGASE"/>
    <property type="match status" value="1"/>
</dbReference>
<gene>
    <name evidence="6" type="ordered locus">Paes_1040</name>
</gene>
<feature type="binding site" evidence="4">
    <location>
        <position position="64"/>
    </location>
    <ligand>
        <name>substrate</name>
    </ligand>
</feature>
<feature type="binding site" evidence="4">
    <location>
        <begin position="11"/>
        <end position="15"/>
    </location>
    <ligand>
        <name>ATP</name>
        <dbReference type="ChEBI" id="CHEBI:30616"/>
    </ligand>
</feature>
<keyword evidence="5" id="KW-0479">Metal-binding</keyword>
<name>B4S7P2_PROA2</name>
<dbReference type="GO" id="GO:0030272">
    <property type="term" value="F:5-formyltetrahydrofolate cyclo-ligase activity"/>
    <property type="evidence" value="ECO:0007669"/>
    <property type="project" value="UniProtKB-EC"/>
</dbReference>
<dbReference type="Proteomes" id="UP000002725">
    <property type="component" value="Chromosome"/>
</dbReference>
<dbReference type="GO" id="GO:0035999">
    <property type="term" value="P:tetrahydrofolate interconversion"/>
    <property type="evidence" value="ECO:0007669"/>
    <property type="project" value="TreeGrafter"/>
</dbReference>
<dbReference type="GO" id="GO:0005524">
    <property type="term" value="F:ATP binding"/>
    <property type="evidence" value="ECO:0007669"/>
    <property type="project" value="UniProtKB-KW"/>
</dbReference>
<evidence type="ECO:0000256" key="5">
    <source>
        <dbReference type="RuleBase" id="RU361279"/>
    </source>
</evidence>
<keyword evidence="2 4" id="KW-0547">Nucleotide-binding</keyword>
<dbReference type="eggNOG" id="COG0212">
    <property type="taxonomic scope" value="Bacteria"/>
</dbReference>
<dbReference type="NCBIfam" id="TIGR02727">
    <property type="entry name" value="MTHFS_bact"/>
    <property type="match status" value="1"/>
</dbReference>
<protein>
    <recommendedName>
        <fullName evidence="5">5-formyltetrahydrofolate cyclo-ligase</fullName>
        <ecNumber evidence="5">6.3.3.2</ecNumber>
    </recommendedName>
</protein>
<dbReference type="EMBL" id="CP001108">
    <property type="protein sequence ID" value="ACF46079.1"/>
    <property type="molecule type" value="Genomic_DNA"/>
</dbReference>
<evidence type="ECO:0000256" key="3">
    <source>
        <dbReference type="ARBA" id="ARBA00022840"/>
    </source>
</evidence>
<dbReference type="STRING" id="290512.Paes_1040"/>